<dbReference type="Proteomes" id="UP001363151">
    <property type="component" value="Unassembled WGS sequence"/>
</dbReference>
<name>A0ABR1FHH6_AURAN</name>
<accession>A0ABR1FHH6</accession>
<keyword evidence="3" id="KW-1185">Reference proteome</keyword>
<feature type="chain" id="PRO_5047521547" evidence="1">
    <location>
        <begin position="27"/>
        <end position="532"/>
    </location>
</feature>
<evidence type="ECO:0000313" key="2">
    <source>
        <dbReference type="EMBL" id="KAK7230827.1"/>
    </source>
</evidence>
<sequence>MLRAVAVAAAAVALLAPLLLEPDVSSHRPPADFACGTSTLAQRSLAAERAIEALGWRADEGRLQFAQRGAISSGQHATNYGALQHFRRNVPAWFGRLPRVGARLLRGLFVMGRGDVVFLLGCTPPGGGVSYASVAPYVWVQPSTRSAPGAQLGPSLNHLELEKQNEIKPWNATFLYVASPDAAAAARVAAAVTDAAGALGFEIQVRATAALPADAVAWRAPGAALRGLLSADWLRVLFRVSTASDDAGGDALSTYLAAHQRAFLVASPDDVAASSPFDAVADAQPPTHRSPPPGYPLLETAVASAADAVARFFEARNATVLARWAGTRYEYSNRRCATEAATYRPYAAFAPPDVPLLPSACAMTSSDSTITAMVPPGGVGDGLDPDAGRRRRAWAPFVGAPGRLFVAVALDVVPVGAATLHSLMFSQIPPGKPSKDYYENKATTVWWRAPGLPQPHVGAPVQNTVAIATVATHGCPAGLEDATGRPWPCAAPDAPVDGAYAVLTERAYLDPATALAPAATSFPPFVILAVQL</sequence>
<protein>
    <submittedName>
        <fullName evidence="2">Uncharacterized protein</fullName>
    </submittedName>
</protein>
<keyword evidence="1" id="KW-0732">Signal</keyword>
<reference evidence="2 3" key="1">
    <citation type="submission" date="2024-03" db="EMBL/GenBank/DDBJ databases">
        <title>Aureococcus anophagefferens CCMP1851 and Kratosvirus quantuckense: Draft genome of a second virus-susceptible host strain in the model system.</title>
        <authorList>
            <person name="Chase E."/>
            <person name="Truchon A.R."/>
            <person name="Schepens W."/>
            <person name="Wilhelm S.W."/>
        </authorList>
    </citation>
    <scope>NUCLEOTIDE SEQUENCE [LARGE SCALE GENOMIC DNA]</scope>
    <source>
        <strain evidence="2 3">CCMP1851</strain>
    </source>
</reference>
<comment type="caution">
    <text evidence="2">The sequence shown here is derived from an EMBL/GenBank/DDBJ whole genome shotgun (WGS) entry which is preliminary data.</text>
</comment>
<proteinExistence type="predicted"/>
<dbReference type="EMBL" id="JBBJCI010000423">
    <property type="protein sequence ID" value="KAK7230827.1"/>
    <property type="molecule type" value="Genomic_DNA"/>
</dbReference>
<evidence type="ECO:0000256" key="1">
    <source>
        <dbReference type="SAM" id="SignalP"/>
    </source>
</evidence>
<organism evidence="2 3">
    <name type="scientific">Aureococcus anophagefferens</name>
    <name type="common">Harmful bloom alga</name>
    <dbReference type="NCBI Taxonomy" id="44056"/>
    <lineage>
        <taxon>Eukaryota</taxon>
        <taxon>Sar</taxon>
        <taxon>Stramenopiles</taxon>
        <taxon>Ochrophyta</taxon>
        <taxon>Pelagophyceae</taxon>
        <taxon>Pelagomonadales</taxon>
        <taxon>Pelagomonadaceae</taxon>
        <taxon>Aureococcus</taxon>
    </lineage>
</organism>
<evidence type="ECO:0000313" key="3">
    <source>
        <dbReference type="Proteomes" id="UP001363151"/>
    </source>
</evidence>
<gene>
    <name evidence="2" type="ORF">SO694_00075146</name>
</gene>
<feature type="signal peptide" evidence="1">
    <location>
        <begin position="1"/>
        <end position="26"/>
    </location>
</feature>